<gene>
    <name evidence="11" type="ORF">BGZ80_007348</name>
</gene>
<feature type="compositionally biased region" description="Low complexity" evidence="8">
    <location>
        <begin position="63"/>
        <end position="84"/>
    </location>
</feature>
<dbReference type="Gene3D" id="1.10.1410.10">
    <property type="match status" value="1"/>
</dbReference>
<keyword evidence="12" id="KW-1185">Reference proteome</keyword>
<evidence type="ECO:0000256" key="1">
    <source>
        <dbReference type="ARBA" id="ARBA00001936"/>
    </source>
</evidence>
<keyword evidence="5" id="KW-0808">Transferase</keyword>
<dbReference type="InterPro" id="IPR002058">
    <property type="entry name" value="PAP_assoc"/>
</dbReference>
<sequence>MQYNQSSQNSFSITGLVEREQLTGQTPKKHKLVICQAREQLPQVHGSDLHRQDHRPDSPTSLEDSQSESGTDSSSADTTDTEQSIPRFSNGGAVVDPKLIMDEHHNMSILTEVANDRALMSPSQVATPPLSPVKIPIKRNEGTEQSDSDDEEGNIAEFSDSVVAGSTLKPMNGIKAPQHDGGAQEDIAFKLDNLEGNALLDSTATPFGQEAEMPKSLTETTTATTPQPIVPLPVPKVSAWSTLLPGVAPIPAPKPQQKPVTRNRTPTNKPDDLRLHERFPIVLPPESEAKLSMEMVDLFESLLPTEESHDRRTKLIKKIEDILYTEWPGHDIKAHPFGSTVNDLGTSSSDVDICIMTTWPGLKNVQMLANVFRKHGMQKVFCVPRAKVPIVKFWDPELHLSCDMNINTPLGLLNTKMIKTYVAIDPRVRPFAMIIKHWARRRVLNDAANGGTISTYAWICIVINFLQMRSPPILPKLHEIPHTLSDDNQVINDNNTSFCQDIGQLEGFGLPNKETLGGLLYAFFRRFAIEFDYDNYVISIRRGCYLTKESKGWHIPGKQYKLLCVEEPFDTSRNLGNSADMISCKGLKEEFKRALEILFQKVSLNECCAQYVFPASYYHVNNNVRKGSNGAVNHYNYAPGRRYANGYRAHINYYDDDYDDDEEDGLIPGISVMETLNIGARTSTNKDLSSNSRHSSGHKGSGAGRGHKMENGSSSKNSSNKDGSSNRSSQRSQSRSRSKQEKGEKDGSGDSPRSGGSRSSKQEKSSLLNPSATSGQRSKKSSGGSGGGKQKNSRDGSGGNGSGGNGGRAPRAAVKFSLADIANVAPKLLSTATKSSQQPSSQGSDGGTTESGLVNGSIGSKGKRKGSKMNVVWSTNSNRGESSRRHPAVKVEQSTSENPTSLVV</sequence>
<feature type="compositionally biased region" description="Low complexity" evidence="8">
    <location>
        <begin position="711"/>
        <end position="735"/>
    </location>
</feature>
<dbReference type="EC" id="2.7.7.19" evidence="4"/>
<dbReference type="Pfam" id="PF22600">
    <property type="entry name" value="MTPAP-like_central"/>
    <property type="match status" value="1"/>
</dbReference>
<evidence type="ECO:0000256" key="7">
    <source>
        <dbReference type="ARBA" id="ARBA00022842"/>
    </source>
</evidence>
<comment type="similarity">
    <text evidence="3">Belongs to the DNA polymerase type-B-like family.</text>
</comment>
<comment type="cofactor">
    <cofactor evidence="1">
        <name>Mn(2+)</name>
        <dbReference type="ChEBI" id="CHEBI:29035"/>
    </cofactor>
</comment>
<keyword evidence="7" id="KW-0460">Magnesium</keyword>
<dbReference type="InterPro" id="IPR054708">
    <property type="entry name" value="MTPAP-like_central"/>
</dbReference>
<dbReference type="SUPFAM" id="SSF81631">
    <property type="entry name" value="PAP/OAS1 substrate-binding domain"/>
    <property type="match status" value="1"/>
</dbReference>
<feature type="compositionally biased region" description="Basic and acidic residues" evidence="8">
    <location>
        <begin position="738"/>
        <end position="748"/>
    </location>
</feature>
<dbReference type="PANTHER" id="PTHR12271:SF113">
    <property type="entry name" value="POLY(A) RNA POLYMERASE CID11"/>
    <property type="match status" value="1"/>
</dbReference>
<evidence type="ECO:0000256" key="2">
    <source>
        <dbReference type="ARBA" id="ARBA00001946"/>
    </source>
</evidence>
<feature type="region of interest" description="Disordered" evidence="8">
    <location>
        <begin position="121"/>
        <end position="154"/>
    </location>
</feature>
<feature type="compositionally biased region" description="Acidic residues" evidence="8">
    <location>
        <begin position="144"/>
        <end position="154"/>
    </location>
</feature>
<dbReference type="Proteomes" id="UP000703661">
    <property type="component" value="Unassembled WGS sequence"/>
</dbReference>
<feature type="region of interest" description="Disordered" evidence="8">
    <location>
        <begin position="830"/>
        <end position="904"/>
    </location>
</feature>
<dbReference type="GO" id="GO:1990817">
    <property type="term" value="F:poly(A) RNA polymerase activity"/>
    <property type="evidence" value="ECO:0007669"/>
    <property type="project" value="UniProtKB-EC"/>
</dbReference>
<feature type="compositionally biased region" description="Low complexity" evidence="8">
    <location>
        <begin position="749"/>
        <end position="759"/>
    </location>
</feature>
<feature type="compositionally biased region" description="Polar residues" evidence="8">
    <location>
        <begin position="682"/>
        <end position="694"/>
    </location>
</feature>
<keyword evidence="6" id="KW-0479">Metal-binding</keyword>
<dbReference type="Gene3D" id="3.30.460.10">
    <property type="entry name" value="Beta Polymerase, domain 2"/>
    <property type="match status" value="1"/>
</dbReference>
<reference evidence="11" key="1">
    <citation type="journal article" date="2020" name="Fungal Divers.">
        <title>Resolving the Mortierellaceae phylogeny through synthesis of multi-gene phylogenetics and phylogenomics.</title>
        <authorList>
            <person name="Vandepol N."/>
            <person name="Liber J."/>
            <person name="Desiro A."/>
            <person name="Na H."/>
            <person name="Kennedy M."/>
            <person name="Barry K."/>
            <person name="Grigoriev I.V."/>
            <person name="Miller A.N."/>
            <person name="O'Donnell K."/>
            <person name="Stajich J.E."/>
            <person name="Bonito G."/>
        </authorList>
    </citation>
    <scope>NUCLEOTIDE SEQUENCE</scope>
    <source>
        <strain evidence="11">NRRL 2769</strain>
    </source>
</reference>
<evidence type="ECO:0000259" key="10">
    <source>
        <dbReference type="Pfam" id="PF22600"/>
    </source>
</evidence>
<evidence type="ECO:0000313" key="12">
    <source>
        <dbReference type="Proteomes" id="UP000703661"/>
    </source>
</evidence>
<feature type="compositionally biased region" description="Basic and acidic residues" evidence="8">
    <location>
        <begin position="47"/>
        <end position="57"/>
    </location>
</feature>
<dbReference type="SUPFAM" id="SSF81301">
    <property type="entry name" value="Nucleotidyltransferase"/>
    <property type="match status" value="1"/>
</dbReference>
<feature type="region of interest" description="Disordered" evidence="8">
    <location>
        <begin position="682"/>
        <end position="811"/>
    </location>
</feature>
<comment type="cofactor">
    <cofactor evidence="2">
        <name>Mg(2+)</name>
        <dbReference type="ChEBI" id="CHEBI:18420"/>
    </cofactor>
</comment>
<name>A0A9P6MZM0_9FUNG</name>
<dbReference type="GO" id="GO:0010605">
    <property type="term" value="P:negative regulation of macromolecule metabolic process"/>
    <property type="evidence" value="ECO:0007669"/>
    <property type="project" value="UniProtKB-ARBA"/>
</dbReference>
<feature type="compositionally biased region" description="Gly residues" evidence="8">
    <location>
        <begin position="796"/>
        <end position="807"/>
    </location>
</feature>
<dbReference type="EMBL" id="JAAAID010000374">
    <property type="protein sequence ID" value="KAG0018302.1"/>
    <property type="molecule type" value="Genomic_DNA"/>
</dbReference>
<dbReference type="GO" id="GO:0031123">
    <property type="term" value="P:RNA 3'-end processing"/>
    <property type="evidence" value="ECO:0007669"/>
    <property type="project" value="TreeGrafter"/>
</dbReference>
<feature type="compositionally biased region" description="Polar residues" evidence="8">
    <location>
        <begin position="892"/>
        <end position="904"/>
    </location>
</feature>
<feature type="domain" description="Poly(A) RNA polymerase mitochondrial-like central palm" evidence="10">
    <location>
        <begin position="291"/>
        <end position="422"/>
    </location>
</feature>
<evidence type="ECO:0000313" key="11">
    <source>
        <dbReference type="EMBL" id="KAG0018302.1"/>
    </source>
</evidence>
<feature type="region of interest" description="Disordered" evidence="8">
    <location>
        <begin position="248"/>
        <end position="272"/>
    </location>
</feature>
<dbReference type="InterPro" id="IPR043519">
    <property type="entry name" value="NT_sf"/>
</dbReference>
<evidence type="ECO:0000256" key="5">
    <source>
        <dbReference type="ARBA" id="ARBA00022679"/>
    </source>
</evidence>
<evidence type="ECO:0000256" key="6">
    <source>
        <dbReference type="ARBA" id="ARBA00022723"/>
    </source>
</evidence>
<dbReference type="GO" id="GO:0046872">
    <property type="term" value="F:metal ion binding"/>
    <property type="evidence" value="ECO:0007669"/>
    <property type="project" value="UniProtKB-KW"/>
</dbReference>
<evidence type="ECO:0000259" key="9">
    <source>
        <dbReference type="Pfam" id="PF03828"/>
    </source>
</evidence>
<accession>A0A9P6MZM0</accession>
<dbReference type="AlphaFoldDB" id="A0A9P6MZM0"/>
<evidence type="ECO:0000256" key="4">
    <source>
        <dbReference type="ARBA" id="ARBA00012388"/>
    </source>
</evidence>
<comment type="caution">
    <text evidence="11">The sequence shown here is derived from an EMBL/GenBank/DDBJ whole genome shotgun (WGS) entry which is preliminary data.</text>
</comment>
<dbReference type="CDD" id="cd05402">
    <property type="entry name" value="NT_PAP_TUTase"/>
    <property type="match status" value="1"/>
</dbReference>
<evidence type="ECO:0000256" key="3">
    <source>
        <dbReference type="ARBA" id="ARBA00008593"/>
    </source>
</evidence>
<dbReference type="Pfam" id="PF03828">
    <property type="entry name" value="PAP_assoc"/>
    <property type="match status" value="1"/>
</dbReference>
<feature type="domain" description="PAP-associated" evidence="9">
    <location>
        <begin position="515"/>
        <end position="572"/>
    </location>
</feature>
<protein>
    <recommendedName>
        <fullName evidence="4">polynucleotide adenylyltransferase</fullName>
        <ecNumber evidence="4">2.7.7.19</ecNumber>
    </recommendedName>
</protein>
<organism evidence="11 12">
    <name type="scientific">Entomortierella chlamydospora</name>
    <dbReference type="NCBI Taxonomy" id="101097"/>
    <lineage>
        <taxon>Eukaryota</taxon>
        <taxon>Fungi</taxon>
        <taxon>Fungi incertae sedis</taxon>
        <taxon>Mucoromycota</taxon>
        <taxon>Mortierellomycotina</taxon>
        <taxon>Mortierellomycetes</taxon>
        <taxon>Mortierellales</taxon>
        <taxon>Mortierellaceae</taxon>
        <taxon>Entomortierella</taxon>
    </lineage>
</organism>
<dbReference type="PANTHER" id="PTHR12271">
    <property type="entry name" value="POLY A POLYMERASE CID PAP -RELATED"/>
    <property type="match status" value="1"/>
</dbReference>
<feature type="region of interest" description="Disordered" evidence="8">
    <location>
        <begin position="43"/>
        <end position="93"/>
    </location>
</feature>
<proteinExistence type="inferred from homology"/>
<evidence type="ECO:0000256" key="8">
    <source>
        <dbReference type="SAM" id="MobiDB-lite"/>
    </source>
</evidence>